<dbReference type="EMBL" id="JAJSPL020000031">
    <property type="protein sequence ID" value="KAK7736965.1"/>
    <property type="molecule type" value="Genomic_DNA"/>
</dbReference>
<dbReference type="GO" id="GO:0009117">
    <property type="term" value="P:nucleotide metabolic process"/>
    <property type="evidence" value="ECO:0007669"/>
    <property type="project" value="InterPro"/>
</dbReference>
<feature type="region of interest" description="Disordered" evidence="1">
    <location>
        <begin position="263"/>
        <end position="298"/>
    </location>
</feature>
<dbReference type="AlphaFoldDB" id="A0AAN9YED6"/>
<sequence>MRHLPDNMGRSHFQAPGKLPELVKSRFINAKANGDIHFYPTQVTVLSPASVPFQLRFSPTLAIKPKGPPPSPNTGKPIDPFESPPLASRIGEVGDDHTLLLNKFAIVPEHFLVITNSFEKQTDLLQAGDLAATYACIKAYREEGLELFAFFNSGPHSGASQPHRHLQLLPVERMRDGLAEEQEGEWEGAAAGAGAGGRRPAGWDLLADRLAAAGDASEYGSSGSVLPFVTFSERLGKEMSPRSLRSVYLRLYRQACAAVEGRPIPPAKRPRVAAAGKGDEERSYSSEEEYEDEDEDGLETEARISYNIAMTHDAMIILPRLAEGDIIRDGEGKEVGRLALNGTVLAGTALVKSQAEWDALEGDGGAQLWEILEKIGVKPSK</sequence>
<feature type="domain" description="Ap4A phosphorylase 1/2 N-terminal" evidence="3">
    <location>
        <begin position="14"/>
        <end position="173"/>
    </location>
</feature>
<reference evidence="4 5" key="1">
    <citation type="journal article" date="2023" name="PLoS ONE">
        <title>Cytospora paraplurivora sp. nov. isolated from orchards with fruit tree decline syndrome in Ontario, Canada.</title>
        <authorList>
            <person name="Ilyukhin E."/>
            <person name="Nguyen H.D.T."/>
            <person name="Castle A.J."/>
            <person name="Ellouze W."/>
        </authorList>
    </citation>
    <scope>NUCLEOTIDE SEQUENCE [LARGE SCALE GENOMIC DNA]</scope>
    <source>
        <strain evidence="4 5">FDS-564</strain>
    </source>
</reference>
<evidence type="ECO:0000259" key="2">
    <source>
        <dbReference type="Pfam" id="PF09830"/>
    </source>
</evidence>
<dbReference type="Pfam" id="PF09830">
    <property type="entry name" value="ATP_transf"/>
    <property type="match status" value="1"/>
</dbReference>
<dbReference type="Proteomes" id="UP001320245">
    <property type="component" value="Unassembled WGS sequence"/>
</dbReference>
<dbReference type="SUPFAM" id="SSF54197">
    <property type="entry name" value="HIT-like"/>
    <property type="match status" value="1"/>
</dbReference>
<dbReference type="InterPro" id="IPR045759">
    <property type="entry name" value="Ap4A_phos1/2_N"/>
</dbReference>
<feature type="region of interest" description="Disordered" evidence="1">
    <location>
        <begin position="62"/>
        <end position="85"/>
    </location>
</feature>
<proteinExistence type="predicted"/>
<dbReference type="InterPro" id="IPR043171">
    <property type="entry name" value="Ap4A_phos1/2-like"/>
</dbReference>
<keyword evidence="5" id="KW-1185">Reference proteome</keyword>
<dbReference type="InterPro" id="IPR036265">
    <property type="entry name" value="HIT-like_sf"/>
</dbReference>
<accession>A0AAN9YED6</accession>
<protein>
    <submittedName>
        <fullName evidence="4">Bifunctional AP-4-A phosphorylase/ADP sulfurylase</fullName>
    </submittedName>
</protein>
<dbReference type="Gene3D" id="3.30.428.70">
    <property type="match status" value="1"/>
</dbReference>
<dbReference type="GO" id="GO:0005524">
    <property type="term" value="F:ATP binding"/>
    <property type="evidence" value="ECO:0007669"/>
    <property type="project" value="InterPro"/>
</dbReference>
<evidence type="ECO:0000313" key="4">
    <source>
        <dbReference type="EMBL" id="KAK7736965.1"/>
    </source>
</evidence>
<dbReference type="InterPro" id="IPR019200">
    <property type="entry name" value="ATP_adenylylTrfase_C"/>
</dbReference>
<dbReference type="InterPro" id="IPR009163">
    <property type="entry name" value="Ap4A_phos1/2"/>
</dbReference>
<evidence type="ECO:0000259" key="3">
    <source>
        <dbReference type="Pfam" id="PF19327"/>
    </source>
</evidence>
<comment type="caution">
    <text evidence="4">The sequence shown here is derived from an EMBL/GenBank/DDBJ whole genome shotgun (WGS) entry which is preliminary data.</text>
</comment>
<evidence type="ECO:0000256" key="1">
    <source>
        <dbReference type="SAM" id="MobiDB-lite"/>
    </source>
</evidence>
<dbReference type="Pfam" id="PF19327">
    <property type="entry name" value="Ap4A_phos_N"/>
    <property type="match status" value="1"/>
</dbReference>
<dbReference type="PANTHER" id="PTHR38420:SF3">
    <property type="entry name" value="5',5'''-P-1,P-4-TETRAPHOSPHATE PHOSPHORYLASE 2"/>
    <property type="match status" value="1"/>
</dbReference>
<organism evidence="4 5">
    <name type="scientific">Cytospora paraplurivora</name>
    <dbReference type="NCBI Taxonomy" id="2898453"/>
    <lineage>
        <taxon>Eukaryota</taxon>
        <taxon>Fungi</taxon>
        <taxon>Dikarya</taxon>
        <taxon>Ascomycota</taxon>
        <taxon>Pezizomycotina</taxon>
        <taxon>Sordariomycetes</taxon>
        <taxon>Sordariomycetidae</taxon>
        <taxon>Diaporthales</taxon>
        <taxon>Cytosporaceae</taxon>
        <taxon>Cytospora</taxon>
    </lineage>
</organism>
<dbReference type="PANTHER" id="PTHR38420">
    <property type="entry name" value="AP-4-A PHOSPHORYLASE II"/>
    <property type="match status" value="1"/>
</dbReference>
<name>A0AAN9YED6_9PEZI</name>
<evidence type="ECO:0000313" key="5">
    <source>
        <dbReference type="Proteomes" id="UP001320245"/>
    </source>
</evidence>
<gene>
    <name evidence="4" type="primary">APA2</name>
    <name evidence="4" type="ORF">SLS53_006720</name>
</gene>
<feature type="compositionally biased region" description="Acidic residues" evidence="1">
    <location>
        <begin position="286"/>
        <end position="298"/>
    </location>
</feature>
<dbReference type="GO" id="GO:0003877">
    <property type="term" value="F:ATP:ADP adenylyltransferase activity"/>
    <property type="evidence" value="ECO:0007669"/>
    <property type="project" value="InterPro"/>
</dbReference>
<feature type="domain" description="ATP adenylyltransferase C-terminal" evidence="2">
    <location>
        <begin position="226"/>
        <end position="377"/>
    </location>
</feature>